<dbReference type="GeneID" id="110733028"/>
<feature type="domain" description="RING-type" evidence="7">
    <location>
        <begin position="177"/>
        <end position="218"/>
    </location>
</feature>
<evidence type="ECO:0000313" key="8">
    <source>
        <dbReference type="EnsemblPlants" id="AUR62024637-RA:cds"/>
    </source>
</evidence>
<dbReference type="AlphaFoldDB" id="A0A803M7H2"/>
<reference evidence="8" key="2">
    <citation type="submission" date="2021-03" db="UniProtKB">
        <authorList>
            <consortium name="EnsemblPlants"/>
        </authorList>
    </citation>
    <scope>IDENTIFICATION</scope>
</reference>
<dbReference type="GO" id="GO:0016567">
    <property type="term" value="P:protein ubiquitination"/>
    <property type="evidence" value="ECO:0007669"/>
    <property type="project" value="TreeGrafter"/>
</dbReference>
<dbReference type="Gene3D" id="3.30.40.10">
    <property type="entry name" value="Zinc/RING finger domain, C3HC4 (zinc finger)"/>
    <property type="match status" value="1"/>
</dbReference>
<keyword evidence="5" id="KW-0862">Zinc</keyword>
<dbReference type="GO" id="GO:0061630">
    <property type="term" value="F:ubiquitin protein ligase activity"/>
    <property type="evidence" value="ECO:0007669"/>
    <property type="project" value="UniProtKB-EC"/>
</dbReference>
<dbReference type="Gramene" id="AUR62024637-RA">
    <property type="protein sequence ID" value="AUR62024637-RA:cds"/>
    <property type="gene ID" value="AUR62024637"/>
</dbReference>
<evidence type="ECO:0000256" key="5">
    <source>
        <dbReference type="ARBA" id="ARBA00022833"/>
    </source>
</evidence>
<dbReference type="PANTHER" id="PTHR15710:SF196">
    <property type="entry name" value="F6A14.12 PROTEIN-RELATED"/>
    <property type="match status" value="1"/>
</dbReference>
<dbReference type="CDD" id="cd16454">
    <property type="entry name" value="RING-H2_PA-TM-RING"/>
    <property type="match status" value="1"/>
</dbReference>
<evidence type="ECO:0000259" key="7">
    <source>
        <dbReference type="PROSITE" id="PS50089"/>
    </source>
</evidence>
<protein>
    <recommendedName>
        <fullName evidence="2">RING-type E3 ubiquitin transferase</fullName>
        <ecNumber evidence="2">2.3.2.27</ecNumber>
    </recommendedName>
</protein>
<evidence type="ECO:0000313" key="9">
    <source>
        <dbReference type="Proteomes" id="UP000596660"/>
    </source>
</evidence>
<evidence type="ECO:0000256" key="2">
    <source>
        <dbReference type="ARBA" id="ARBA00012483"/>
    </source>
</evidence>
<dbReference type="GO" id="GO:0008270">
    <property type="term" value="F:zinc ion binding"/>
    <property type="evidence" value="ECO:0007669"/>
    <property type="project" value="UniProtKB-KW"/>
</dbReference>
<keyword evidence="9" id="KW-1185">Reference proteome</keyword>
<sequence length="223" mass="25406">MHSAMKILSVNTLYDFTVVQTDTATPCAGEDDVFQIEFRYRNFQSRSQSSRSIRIPRNQTSSMVMIDTLQEFEVPETTRSDMAAHFDFFVDRLSRRGCNRRGSICVKVNLDAKEFSPETAEAIQRRIESGRRENERGVRRVAAAAAVAELEAVPPLEAVVEGLERKRVAEVEDEGECSICLEKLGVGTVLIVLPCLHVYHTECIIRWLERTHFCPFCRFKLPC</sequence>
<dbReference type="GO" id="GO:0005737">
    <property type="term" value="C:cytoplasm"/>
    <property type="evidence" value="ECO:0007669"/>
    <property type="project" value="TreeGrafter"/>
</dbReference>
<gene>
    <name evidence="8" type="primary">LOC110733028</name>
</gene>
<dbReference type="KEGG" id="cqi:110733028"/>
<dbReference type="SMART" id="SM00184">
    <property type="entry name" value="RING"/>
    <property type="match status" value="1"/>
</dbReference>
<organism evidence="8 9">
    <name type="scientific">Chenopodium quinoa</name>
    <name type="common">Quinoa</name>
    <dbReference type="NCBI Taxonomy" id="63459"/>
    <lineage>
        <taxon>Eukaryota</taxon>
        <taxon>Viridiplantae</taxon>
        <taxon>Streptophyta</taxon>
        <taxon>Embryophyta</taxon>
        <taxon>Tracheophyta</taxon>
        <taxon>Spermatophyta</taxon>
        <taxon>Magnoliopsida</taxon>
        <taxon>eudicotyledons</taxon>
        <taxon>Gunneridae</taxon>
        <taxon>Pentapetalae</taxon>
        <taxon>Caryophyllales</taxon>
        <taxon>Chenopodiaceae</taxon>
        <taxon>Chenopodioideae</taxon>
        <taxon>Atripliceae</taxon>
        <taxon>Chenopodium</taxon>
    </lineage>
</organism>
<dbReference type="InterPro" id="IPR013083">
    <property type="entry name" value="Znf_RING/FYVE/PHD"/>
</dbReference>
<dbReference type="OrthoDB" id="3365801at2759"/>
<keyword evidence="4 6" id="KW-0863">Zinc-finger</keyword>
<dbReference type="EnsemblPlants" id="AUR62024637-RA">
    <property type="protein sequence ID" value="AUR62024637-RA:cds"/>
    <property type="gene ID" value="AUR62024637"/>
</dbReference>
<dbReference type="EC" id="2.3.2.27" evidence="2"/>
<accession>A0A803M7H2</accession>
<dbReference type="RefSeq" id="XP_021768732.1">
    <property type="nucleotide sequence ID" value="XM_021913040.1"/>
</dbReference>
<evidence type="ECO:0000256" key="1">
    <source>
        <dbReference type="ARBA" id="ARBA00000900"/>
    </source>
</evidence>
<dbReference type="SUPFAM" id="SSF57850">
    <property type="entry name" value="RING/U-box"/>
    <property type="match status" value="1"/>
</dbReference>
<name>A0A803M7H2_CHEQI</name>
<dbReference type="PANTHER" id="PTHR15710">
    <property type="entry name" value="E3 UBIQUITIN-PROTEIN LIGASE PRAJA"/>
    <property type="match status" value="1"/>
</dbReference>
<dbReference type="Proteomes" id="UP000596660">
    <property type="component" value="Unplaced"/>
</dbReference>
<evidence type="ECO:0000256" key="3">
    <source>
        <dbReference type="ARBA" id="ARBA00022723"/>
    </source>
</evidence>
<evidence type="ECO:0000256" key="6">
    <source>
        <dbReference type="PROSITE-ProRule" id="PRU00175"/>
    </source>
</evidence>
<comment type="catalytic activity">
    <reaction evidence="1">
        <text>S-ubiquitinyl-[E2 ubiquitin-conjugating enzyme]-L-cysteine + [acceptor protein]-L-lysine = [E2 ubiquitin-conjugating enzyme]-L-cysteine + N(6)-ubiquitinyl-[acceptor protein]-L-lysine.</text>
        <dbReference type="EC" id="2.3.2.27"/>
    </reaction>
</comment>
<dbReference type="Pfam" id="PF13639">
    <property type="entry name" value="zf-RING_2"/>
    <property type="match status" value="1"/>
</dbReference>
<proteinExistence type="predicted"/>
<reference evidence="8" key="1">
    <citation type="journal article" date="2017" name="Nature">
        <title>The genome of Chenopodium quinoa.</title>
        <authorList>
            <person name="Jarvis D.E."/>
            <person name="Ho Y.S."/>
            <person name="Lightfoot D.J."/>
            <person name="Schmoeckel S.M."/>
            <person name="Li B."/>
            <person name="Borm T.J.A."/>
            <person name="Ohyanagi H."/>
            <person name="Mineta K."/>
            <person name="Michell C.T."/>
            <person name="Saber N."/>
            <person name="Kharbatia N.M."/>
            <person name="Rupper R.R."/>
            <person name="Sharp A.R."/>
            <person name="Dally N."/>
            <person name="Boughton B.A."/>
            <person name="Woo Y.H."/>
            <person name="Gao G."/>
            <person name="Schijlen E.G.W.M."/>
            <person name="Guo X."/>
            <person name="Momin A.A."/>
            <person name="Negrao S."/>
            <person name="Al-Babili S."/>
            <person name="Gehring C."/>
            <person name="Roessner U."/>
            <person name="Jung C."/>
            <person name="Murphy K."/>
            <person name="Arold S.T."/>
            <person name="Gojobori T."/>
            <person name="van der Linden C.G."/>
            <person name="van Loo E.N."/>
            <person name="Jellen E.N."/>
            <person name="Maughan P.J."/>
            <person name="Tester M."/>
        </authorList>
    </citation>
    <scope>NUCLEOTIDE SEQUENCE [LARGE SCALE GENOMIC DNA]</scope>
    <source>
        <strain evidence="8">cv. PI 614886</strain>
    </source>
</reference>
<keyword evidence="3" id="KW-0479">Metal-binding</keyword>
<evidence type="ECO:0000256" key="4">
    <source>
        <dbReference type="ARBA" id="ARBA00022771"/>
    </source>
</evidence>
<dbReference type="PROSITE" id="PS50089">
    <property type="entry name" value="ZF_RING_2"/>
    <property type="match status" value="1"/>
</dbReference>
<dbReference type="InterPro" id="IPR001841">
    <property type="entry name" value="Znf_RING"/>
</dbReference>